<feature type="compositionally biased region" description="Basic and acidic residues" evidence="1">
    <location>
        <begin position="204"/>
        <end position="222"/>
    </location>
</feature>
<dbReference type="GO" id="GO:0006974">
    <property type="term" value="P:DNA damage response"/>
    <property type="evidence" value="ECO:0007669"/>
    <property type="project" value="UniProtKB-ARBA"/>
</dbReference>
<dbReference type="SMART" id="SM00731">
    <property type="entry name" value="SprT"/>
    <property type="match status" value="1"/>
</dbReference>
<dbReference type="GO" id="GO:0005634">
    <property type="term" value="C:nucleus"/>
    <property type="evidence" value="ECO:0007669"/>
    <property type="project" value="UniProtKB-ARBA"/>
</dbReference>
<feature type="compositionally biased region" description="Low complexity" evidence="1">
    <location>
        <begin position="379"/>
        <end position="404"/>
    </location>
</feature>
<feature type="compositionally biased region" description="Basic and acidic residues" evidence="1">
    <location>
        <begin position="181"/>
        <end position="190"/>
    </location>
</feature>
<accession>A0A834K5T2</accession>
<dbReference type="AlphaFoldDB" id="A0A834K5T2"/>
<dbReference type="Gene3D" id="1.10.30.10">
    <property type="entry name" value="High mobility group box domain"/>
    <property type="match status" value="1"/>
</dbReference>
<feature type="domain" description="SprT-like" evidence="2">
    <location>
        <begin position="737"/>
        <end position="897"/>
    </location>
</feature>
<evidence type="ECO:0000256" key="1">
    <source>
        <dbReference type="SAM" id="MobiDB-lite"/>
    </source>
</evidence>
<proteinExistence type="predicted"/>
<sequence>MSDFIEDSFSLSVDKQKYRKGYQILPKVSNRIDKTTKDILKVPIIGSQDFSLKLSDDSVIEDTQDILPDNSEVNTNKDDIIVISDSSIDCSLDYFNKKKITTPIIPKNTYKSVIRSKNYALEISDDSSEDENFYEKWKNVSMRNKHYDKFSNCIDKVTSQDKNSFYTSDDSSKNSNTSSSEHNKNTDVSKNRYISSTLINVQHNNEKSNRQIQDTSEKEENIHTPVSNLNLLNKLTNYNINSSNSNTNNSKKSKTCIQLTKGDLNKILTNIQSTKAIYESPKLQKVNNVVIDETLDDEIHPALLSNDNLIKKVDKPLATIIDEIPPNSDIIKNQCTEINIVTSSKIYDQSVDTPIDNQIKGLSERKKKEISDWLMLSSPRSCSDSSFSNVPASSKNDISSGNSSLERLEMDYETPNNRGKMRFKTNENNVIISDTKRTNPTVSKPKTPHKFLHKPNDNIPKSSNILQKKKPTDQCKNVDTKQSNNMNVMECTDILDKLYGNVWRDKAGALLSTPIEKQQILMKKDRAVQTERKATRNEHYLIKAEDKQNKFNTDKKVRLINKKQTKYTTQKDSFINDTSSENESESLYYTALTNPHASNIVSDKLNTVSSSIQRAIQICDSDEEDEYNTNCQPAVQKVLDRKRLSFSNEENSSDTSEFDPGDDITQKRVYKKDKYRTKKNSRTTTTTTTNRNLLSSIESKRKETYKSFLASLSDSIPLISAHPNAKKYRLSYKNNKEELCKYLYKLYNENIFDKKLPEDMTIEWNIRMRGTAGYCYNKKSVKPLGGILRSSRIVLSTKVLDTPDRLRDTLIHEMCHAAAWLINDVSDGHGPFWTAWANKALRAFPELPPIRRCHDYKIKTKFTYRCIECGYSIGRHSKSLDIEKKRCGHCYGKFELLINRTTKSGRVQMQTPKREPSAFALYVKENYNSVKKDKNLKHAEVMKLLGQQFSAIKIAKKDDNNVDNNKDSSD</sequence>
<dbReference type="PANTHER" id="PTHR23099:SF0">
    <property type="entry name" value="GERM CELL NUCLEAR ACIDIC PROTEIN"/>
    <property type="match status" value="1"/>
</dbReference>
<evidence type="ECO:0000313" key="3">
    <source>
        <dbReference type="EMBL" id="KAF7400763.1"/>
    </source>
</evidence>
<evidence type="ECO:0000259" key="2">
    <source>
        <dbReference type="SMART" id="SM00731"/>
    </source>
</evidence>
<evidence type="ECO:0000313" key="4">
    <source>
        <dbReference type="Proteomes" id="UP000614350"/>
    </source>
</evidence>
<dbReference type="InterPro" id="IPR006640">
    <property type="entry name" value="SprT-like_domain"/>
</dbReference>
<dbReference type="Pfam" id="PF17283">
    <property type="entry name" value="Zn_ribbon_SprT"/>
    <property type="match status" value="1"/>
</dbReference>
<organism evidence="3 4">
    <name type="scientific">Vespula vulgaris</name>
    <name type="common">Yellow jacket</name>
    <name type="synonym">Wasp</name>
    <dbReference type="NCBI Taxonomy" id="7454"/>
    <lineage>
        <taxon>Eukaryota</taxon>
        <taxon>Metazoa</taxon>
        <taxon>Ecdysozoa</taxon>
        <taxon>Arthropoda</taxon>
        <taxon>Hexapoda</taxon>
        <taxon>Insecta</taxon>
        <taxon>Pterygota</taxon>
        <taxon>Neoptera</taxon>
        <taxon>Endopterygota</taxon>
        <taxon>Hymenoptera</taxon>
        <taxon>Apocrita</taxon>
        <taxon>Aculeata</taxon>
        <taxon>Vespoidea</taxon>
        <taxon>Vespidae</taxon>
        <taxon>Vespinae</taxon>
        <taxon>Vespula</taxon>
    </lineage>
</organism>
<gene>
    <name evidence="3" type="ORF">HZH66_005947</name>
</gene>
<keyword evidence="4" id="KW-1185">Reference proteome</keyword>
<name>A0A834K5T2_VESVU</name>
<dbReference type="InterPro" id="IPR036910">
    <property type="entry name" value="HMG_box_dom_sf"/>
</dbReference>
<comment type="caution">
    <text evidence="3">The sequence shown here is derived from an EMBL/GenBank/DDBJ whole genome shotgun (WGS) entry which is preliminary data.</text>
</comment>
<dbReference type="PANTHER" id="PTHR23099">
    <property type="entry name" value="TRANSCRIPTIONAL REGULATOR"/>
    <property type="match status" value="1"/>
</dbReference>
<reference evidence="3" key="1">
    <citation type="journal article" date="2020" name="G3 (Bethesda)">
        <title>High-Quality Assemblies for Three Invasive Social Wasps from the &lt;i&gt;Vespula&lt;/i&gt; Genus.</title>
        <authorList>
            <person name="Harrop T.W.R."/>
            <person name="Guhlin J."/>
            <person name="McLaughlin G.M."/>
            <person name="Permina E."/>
            <person name="Stockwell P."/>
            <person name="Gilligan J."/>
            <person name="Le Lec M.F."/>
            <person name="Gruber M.A.M."/>
            <person name="Quinn O."/>
            <person name="Lovegrove M."/>
            <person name="Duncan E.J."/>
            <person name="Remnant E.J."/>
            <person name="Van Eeckhoven J."/>
            <person name="Graham B."/>
            <person name="Knapp R.A."/>
            <person name="Langford K.W."/>
            <person name="Kronenberg Z."/>
            <person name="Press M.O."/>
            <person name="Eacker S.M."/>
            <person name="Wilson-Rankin E.E."/>
            <person name="Purcell J."/>
            <person name="Lester P.J."/>
            <person name="Dearden P.K."/>
        </authorList>
    </citation>
    <scope>NUCLEOTIDE SEQUENCE</scope>
    <source>
        <strain evidence="3">Marl-1</strain>
    </source>
</reference>
<feature type="compositionally biased region" description="Low complexity" evidence="1">
    <location>
        <begin position="167"/>
        <end position="180"/>
    </location>
</feature>
<feature type="region of interest" description="Disordered" evidence="1">
    <location>
        <begin position="437"/>
        <end position="463"/>
    </location>
</feature>
<protein>
    <recommendedName>
        <fullName evidence="2">SprT-like domain-containing protein</fullName>
    </recommendedName>
</protein>
<feature type="region of interest" description="Disordered" evidence="1">
    <location>
        <begin position="379"/>
        <end position="405"/>
    </location>
</feature>
<dbReference type="Pfam" id="PF10263">
    <property type="entry name" value="SprT-like"/>
    <property type="match status" value="1"/>
</dbReference>
<dbReference type="Proteomes" id="UP000614350">
    <property type="component" value="Unassembled WGS sequence"/>
</dbReference>
<feature type="compositionally biased region" description="Polar residues" evidence="1">
    <location>
        <begin position="191"/>
        <end position="203"/>
    </location>
</feature>
<dbReference type="EMBL" id="JACSEA010000005">
    <property type="protein sequence ID" value="KAF7400763.1"/>
    <property type="molecule type" value="Genomic_DNA"/>
</dbReference>
<dbReference type="InterPro" id="IPR035240">
    <property type="entry name" value="SprT_Zn_ribbon"/>
</dbReference>
<dbReference type="SUPFAM" id="SSF47095">
    <property type="entry name" value="HMG-box"/>
    <property type="match status" value="1"/>
</dbReference>
<feature type="region of interest" description="Disordered" evidence="1">
    <location>
        <begin position="164"/>
        <end position="223"/>
    </location>
</feature>